<dbReference type="AlphaFoldDB" id="A0A1I8AMH7"/>
<sequence>MLPPGSTIRLGKPFASRRPLARDVVSSVFRVNSAIIGGQKGAMKSSQQERRRSTPLLEDDQQLRRCPFACSNARASPAGAREVQPVGENPLTSLFLIPARAIVIVTADPPSTEIESLGFGNGFRFASYQCQERLRSCPELRHSMQIRLIDNSFKLPPYGSVICRQLIDGPLACYSLVRSFTVNRLWFGVYCINICGAVRRKGRALRSLRWPYVTVVIKGARRFKPVEMLRSLPKGVDDVSPLVTVAHKTRITLLAWIGVS</sequence>
<evidence type="ECO:0000313" key="1">
    <source>
        <dbReference type="Proteomes" id="UP000095287"/>
    </source>
</evidence>
<dbReference type="WBParaSite" id="L893_g750.t1">
    <property type="protein sequence ID" value="L893_g750.t1"/>
    <property type="gene ID" value="L893_g750"/>
</dbReference>
<organism evidence="1 2">
    <name type="scientific">Steinernema glaseri</name>
    <dbReference type="NCBI Taxonomy" id="37863"/>
    <lineage>
        <taxon>Eukaryota</taxon>
        <taxon>Metazoa</taxon>
        <taxon>Ecdysozoa</taxon>
        <taxon>Nematoda</taxon>
        <taxon>Chromadorea</taxon>
        <taxon>Rhabditida</taxon>
        <taxon>Tylenchina</taxon>
        <taxon>Panagrolaimomorpha</taxon>
        <taxon>Strongyloidoidea</taxon>
        <taxon>Steinernematidae</taxon>
        <taxon>Steinernema</taxon>
    </lineage>
</organism>
<keyword evidence="1" id="KW-1185">Reference proteome</keyword>
<dbReference type="Proteomes" id="UP000095287">
    <property type="component" value="Unplaced"/>
</dbReference>
<accession>A0A1I8AMH7</accession>
<proteinExistence type="predicted"/>
<protein>
    <submittedName>
        <fullName evidence="2">Uncharacterized protein</fullName>
    </submittedName>
</protein>
<evidence type="ECO:0000313" key="2">
    <source>
        <dbReference type="WBParaSite" id="L893_g750.t1"/>
    </source>
</evidence>
<name>A0A1I8AMH7_9BILA</name>
<reference evidence="2" key="1">
    <citation type="submission" date="2016-11" db="UniProtKB">
        <authorList>
            <consortium name="WormBaseParasite"/>
        </authorList>
    </citation>
    <scope>IDENTIFICATION</scope>
</reference>